<evidence type="ECO:0000256" key="5">
    <source>
        <dbReference type="ARBA" id="ARBA00023136"/>
    </source>
</evidence>
<feature type="transmembrane region" description="Helical" evidence="7">
    <location>
        <begin position="212"/>
        <end position="232"/>
    </location>
</feature>
<feature type="transmembrane region" description="Helical" evidence="7">
    <location>
        <begin position="181"/>
        <end position="200"/>
    </location>
</feature>
<evidence type="ECO:0000256" key="7">
    <source>
        <dbReference type="SAM" id="Phobius"/>
    </source>
</evidence>
<name>A0AA41PWA7_9ACTN</name>
<protein>
    <submittedName>
        <fullName evidence="8">Cytosine permease</fullName>
    </submittedName>
</protein>
<keyword evidence="9" id="KW-1185">Reference proteome</keyword>
<feature type="transmembrane region" description="Helical" evidence="7">
    <location>
        <begin position="72"/>
        <end position="95"/>
    </location>
</feature>
<feature type="transmembrane region" description="Helical" evidence="7">
    <location>
        <begin position="319"/>
        <end position="339"/>
    </location>
</feature>
<evidence type="ECO:0000256" key="1">
    <source>
        <dbReference type="ARBA" id="ARBA00004141"/>
    </source>
</evidence>
<dbReference type="Proteomes" id="UP001165378">
    <property type="component" value="Unassembled WGS sequence"/>
</dbReference>
<sequence length="459" mass="49016">MTAPVATEPRPNSGGISGPPEAPLVLDTASTPPKPLGFRDQFSFWANLGVSLIGFSTAFAFMQPVGYPQMSLIAATVAIALGTLVGTAMVAVSGLPGAATGAPSMALLRGLFGTKLSYLPTGMNIIQCIGWGVFELKVIAMGGEQLTDGRGPDWLYVVLAGALTTAMTLRPLGMLRILRRYVTIAVGIAMLYFTVQLVRAGVPDLTEGSWRGFLPVVDASVALAVSWVPLAADYTRHSRDEKSAFWGAVTGYASTGIWCSLLGILAFAQTPKGGDVFDTLLGITAGWLFFSILVIREVDQSFANVYSTAMSIQNLAPRLDRRIVCLAVGALVTGFALLIDDFSKYESFLYLIGSVFVPLLGVTAVDWFLGRGRTSWNLAEDAPARWAMLLPWILGFSVYQLINPGSIGWWADFWTAAQDALHIHPQSWTSATLFAFAASAFGTLALVRIDRARSAAKAG</sequence>
<feature type="transmembrane region" description="Helical" evidence="7">
    <location>
        <begin position="154"/>
        <end position="169"/>
    </location>
</feature>
<accession>A0AA41PWA7</accession>
<feature type="transmembrane region" description="Helical" evidence="7">
    <location>
        <begin position="244"/>
        <end position="268"/>
    </location>
</feature>
<evidence type="ECO:0000313" key="8">
    <source>
        <dbReference type="EMBL" id="MCF2526475.1"/>
    </source>
</evidence>
<dbReference type="PANTHER" id="PTHR30569:SF0">
    <property type="entry name" value="CYTOSINE PERMEASE"/>
    <property type="match status" value="1"/>
</dbReference>
<reference evidence="8" key="1">
    <citation type="submission" date="2022-01" db="EMBL/GenBank/DDBJ databases">
        <title>Genome-Based Taxonomic Classification of the Phylum Actinobacteria.</title>
        <authorList>
            <person name="Gao Y."/>
        </authorList>
    </citation>
    <scope>NUCLEOTIDE SEQUENCE</scope>
    <source>
        <strain evidence="8">KLBMP 8922</strain>
    </source>
</reference>
<comment type="subcellular location">
    <subcellularLocation>
        <location evidence="1">Membrane</location>
        <topology evidence="1">Multi-pass membrane protein</topology>
    </subcellularLocation>
</comment>
<proteinExistence type="inferred from homology"/>
<dbReference type="Pfam" id="PF02133">
    <property type="entry name" value="Transp_cyt_pur"/>
    <property type="match status" value="1"/>
</dbReference>
<dbReference type="Gene3D" id="1.10.4160.10">
    <property type="entry name" value="Hydantoin permease"/>
    <property type="match status" value="1"/>
</dbReference>
<dbReference type="GO" id="GO:0005886">
    <property type="term" value="C:plasma membrane"/>
    <property type="evidence" value="ECO:0007669"/>
    <property type="project" value="TreeGrafter"/>
</dbReference>
<feature type="transmembrane region" description="Helical" evidence="7">
    <location>
        <begin position="389"/>
        <end position="411"/>
    </location>
</feature>
<dbReference type="InterPro" id="IPR001248">
    <property type="entry name" value="Pur-cyt_permease"/>
</dbReference>
<feature type="transmembrane region" description="Helical" evidence="7">
    <location>
        <begin position="116"/>
        <end position="134"/>
    </location>
</feature>
<feature type="transmembrane region" description="Helical" evidence="7">
    <location>
        <begin position="431"/>
        <end position="449"/>
    </location>
</feature>
<evidence type="ECO:0000256" key="2">
    <source>
        <dbReference type="ARBA" id="ARBA00008974"/>
    </source>
</evidence>
<evidence type="ECO:0000256" key="3">
    <source>
        <dbReference type="ARBA" id="ARBA00022692"/>
    </source>
</evidence>
<dbReference type="PANTHER" id="PTHR30569">
    <property type="entry name" value="CYTOSINE TRANSPORTER CODB"/>
    <property type="match status" value="1"/>
</dbReference>
<feature type="transmembrane region" description="Helical" evidence="7">
    <location>
        <begin position="351"/>
        <end position="369"/>
    </location>
</feature>
<keyword evidence="3 7" id="KW-0812">Transmembrane</keyword>
<keyword evidence="4 7" id="KW-1133">Transmembrane helix</keyword>
<feature type="transmembrane region" description="Helical" evidence="7">
    <location>
        <begin position="44"/>
        <end position="66"/>
    </location>
</feature>
<evidence type="ECO:0000313" key="9">
    <source>
        <dbReference type="Proteomes" id="UP001165378"/>
    </source>
</evidence>
<dbReference type="RefSeq" id="WP_235050561.1">
    <property type="nucleotide sequence ID" value="NZ_JAKFHA010000002.1"/>
</dbReference>
<comment type="similarity">
    <text evidence="2">Belongs to the purine-cytosine permease (2.A.39) family.</text>
</comment>
<keyword evidence="5 7" id="KW-0472">Membrane</keyword>
<dbReference type="AlphaFoldDB" id="A0AA41PWA7"/>
<evidence type="ECO:0000256" key="6">
    <source>
        <dbReference type="SAM" id="MobiDB-lite"/>
    </source>
</evidence>
<organism evidence="8 9">
    <name type="scientific">Yinghuangia soli</name>
    <dbReference type="NCBI Taxonomy" id="2908204"/>
    <lineage>
        <taxon>Bacteria</taxon>
        <taxon>Bacillati</taxon>
        <taxon>Actinomycetota</taxon>
        <taxon>Actinomycetes</taxon>
        <taxon>Kitasatosporales</taxon>
        <taxon>Streptomycetaceae</taxon>
        <taxon>Yinghuangia</taxon>
    </lineage>
</organism>
<dbReference type="InterPro" id="IPR030191">
    <property type="entry name" value="CodB"/>
</dbReference>
<evidence type="ECO:0000256" key="4">
    <source>
        <dbReference type="ARBA" id="ARBA00022989"/>
    </source>
</evidence>
<dbReference type="EMBL" id="JAKFHA010000002">
    <property type="protein sequence ID" value="MCF2526475.1"/>
    <property type="molecule type" value="Genomic_DNA"/>
</dbReference>
<feature type="transmembrane region" description="Helical" evidence="7">
    <location>
        <begin position="280"/>
        <end position="298"/>
    </location>
</feature>
<comment type="caution">
    <text evidence="8">The sequence shown here is derived from an EMBL/GenBank/DDBJ whole genome shotgun (WGS) entry which is preliminary data.</text>
</comment>
<gene>
    <name evidence="8" type="ORF">LZ495_04455</name>
</gene>
<feature type="region of interest" description="Disordered" evidence="6">
    <location>
        <begin position="1"/>
        <end position="30"/>
    </location>
</feature>
<dbReference type="GO" id="GO:0015209">
    <property type="term" value="F:cytosine transmembrane transporter activity"/>
    <property type="evidence" value="ECO:0007669"/>
    <property type="project" value="InterPro"/>
</dbReference>